<dbReference type="Gene3D" id="3.40.30.10">
    <property type="entry name" value="Glutaredoxin"/>
    <property type="match status" value="1"/>
</dbReference>
<comment type="caution">
    <text evidence="1">The sequence shown here is derived from an EMBL/GenBank/DDBJ whole genome shotgun (WGS) entry which is preliminary data.</text>
</comment>
<dbReference type="Proteomes" id="UP000737402">
    <property type="component" value="Unassembled WGS sequence"/>
</dbReference>
<proteinExistence type="predicted"/>
<sequence length="30" mass="3286">MKVDGETVHSKKETGVFPKAEDIIAKLEKG</sequence>
<dbReference type="EMBL" id="JAFBED010000002">
    <property type="protein sequence ID" value="MBM7619117.1"/>
    <property type="molecule type" value="Genomic_DNA"/>
</dbReference>
<reference evidence="1 2" key="1">
    <citation type="submission" date="2021-01" db="EMBL/GenBank/DDBJ databases">
        <title>Genomic Encyclopedia of Type Strains, Phase IV (KMG-IV): sequencing the most valuable type-strain genomes for metagenomic binning, comparative biology and taxonomic classification.</title>
        <authorList>
            <person name="Goeker M."/>
        </authorList>
    </citation>
    <scope>NUCLEOTIDE SEQUENCE [LARGE SCALE GENOMIC DNA]</scope>
    <source>
        <strain evidence="1 2">DSM 25879</strain>
    </source>
</reference>
<gene>
    <name evidence="1" type="ORF">JOC95_000966</name>
</gene>
<evidence type="ECO:0000313" key="1">
    <source>
        <dbReference type="EMBL" id="MBM7619117.1"/>
    </source>
</evidence>
<name>A0ABS2NWW3_9BACI</name>
<protein>
    <recommendedName>
        <fullName evidence="3">Selenoprotein</fullName>
    </recommendedName>
</protein>
<accession>A0ABS2NWW3</accession>
<organism evidence="1 2">
    <name type="scientific">Sutcliffiella tianshenii</name>
    <dbReference type="NCBI Taxonomy" id="1463404"/>
    <lineage>
        <taxon>Bacteria</taxon>
        <taxon>Bacillati</taxon>
        <taxon>Bacillota</taxon>
        <taxon>Bacilli</taxon>
        <taxon>Bacillales</taxon>
        <taxon>Bacillaceae</taxon>
        <taxon>Sutcliffiella</taxon>
    </lineage>
</organism>
<evidence type="ECO:0000313" key="2">
    <source>
        <dbReference type="Proteomes" id="UP000737402"/>
    </source>
</evidence>
<keyword evidence="2" id="KW-1185">Reference proteome</keyword>
<evidence type="ECO:0008006" key="3">
    <source>
        <dbReference type="Google" id="ProtNLM"/>
    </source>
</evidence>